<keyword evidence="3" id="KW-0812">Transmembrane</keyword>
<dbReference type="PROSITE" id="PS50817">
    <property type="entry name" value="INTEIN_N_TER"/>
    <property type="match status" value="1"/>
</dbReference>
<dbReference type="Proteomes" id="UP001597034">
    <property type="component" value="Unassembled WGS sequence"/>
</dbReference>
<dbReference type="RefSeq" id="WP_256400448.1">
    <property type="nucleotide sequence ID" value="NZ_JANHJR010000003.1"/>
</dbReference>
<feature type="transmembrane region" description="Helical" evidence="3">
    <location>
        <begin position="401"/>
        <end position="420"/>
    </location>
</feature>
<proteinExistence type="predicted"/>
<accession>A0ABD6DMC5</accession>
<evidence type="ECO:0000259" key="4">
    <source>
        <dbReference type="Pfam" id="PF18204"/>
    </source>
</evidence>
<feature type="compositionally biased region" description="Low complexity" evidence="2">
    <location>
        <begin position="370"/>
        <end position="391"/>
    </location>
</feature>
<dbReference type="AlphaFoldDB" id="A0ABD6DMC5"/>
<dbReference type="EMBL" id="JBHUDO010000003">
    <property type="protein sequence ID" value="MFD1647496.1"/>
    <property type="molecule type" value="Genomic_DNA"/>
</dbReference>
<keyword evidence="3" id="KW-1133">Transmembrane helix</keyword>
<keyword evidence="6" id="KW-1185">Reference proteome</keyword>
<reference evidence="5 6" key="1">
    <citation type="journal article" date="2019" name="Int. J. Syst. Evol. Microbiol.">
        <title>The Global Catalogue of Microorganisms (GCM) 10K type strain sequencing project: providing services to taxonomists for standard genome sequencing and annotation.</title>
        <authorList>
            <consortium name="The Broad Institute Genomics Platform"/>
            <consortium name="The Broad Institute Genome Sequencing Center for Infectious Disease"/>
            <person name="Wu L."/>
            <person name="Ma J."/>
        </authorList>
    </citation>
    <scope>NUCLEOTIDE SEQUENCE [LARGE SCALE GENOMIC DNA]</scope>
    <source>
        <strain evidence="5 6">CGMCC 1.10390</strain>
    </source>
</reference>
<feature type="region of interest" description="Disordered" evidence="2">
    <location>
        <begin position="370"/>
        <end position="395"/>
    </location>
</feature>
<dbReference type="InterPro" id="IPR006141">
    <property type="entry name" value="Intein_N"/>
</dbReference>
<evidence type="ECO:0000256" key="1">
    <source>
        <dbReference type="ARBA" id="ARBA00022729"/>
    </source>
</evidence>
<keyword evidence="3" id="KW-0472">Membrane</keyword>
<dbReference type="NCBIfam" id="TIGR04126">
    <property type="entry name" value="PGF_CTERM"/>
    <property type="match status" value="1"/>
</dbReference>
<dbReference type="Pfam" id="PF13620">
    <property type="entry name" value="CarboxypepD_reg"/>
    <property type="match status" value="1"/>
</dbReference>
<dbReference type="InterPro" id="IPR026371">
    <property type="entry name" value="PGF_CTERM"/>
</dbReference>
<name>A0ABD6DMC5_9EURY</name>
<organism evidence="5 6">
    <name type="scientific">Haloarchaeobius litoreus</name>
    <dbReference type="NCBI Taxonomy" id="755306"/>
    <lineage>
        <taxon>Archaea</taxon>
        <taxon>Methanobacteriati</taxon>
        <taxon>Methanobacteriota</taxon>
        <taxon>Stenosarchaea group</taxon>
        <taxon>Halobacteria</taxon>
        <taxon>Halobacteriales</taxon>
        <taxon>Halorubellaceae</taxon>
        <taxon>Haloarchaeobius</taxon>
    </lineage>
</organism>
<evidence type="ECO:0000256" key="3">
    <source>
        <dbReference type="SAM" id="Phobius"/>
    </source>
</evidence>
<sequence length="422" mass="43686">MRLIVALVGLALLVSPMTVAAAPAATPASTTDADVTLRVTVVNAQGDPLGNAEVTVSYDGQEQTRETVSNGEALFDVPEGVSIEITPSHPMLVKNNPVTIQNVEGNTDVTVTMYPAATGQISVVDGSGNAVADADVQLRKEGRTVLAATGTTGSDGTYTTPELERGNYTIEVTKPGYYEEQTRVTLSGDTDVPVEVEQGSVTVDFSVVDSHFDPAEPIQANIEIEDAGGTIGTFQTDSGGSRSVSLDVNTRYSVTVDREGYESVTRSFRIGENDRSQTFEIQRTPRLTVEPMNTQVVVGQTVRVDVTDEYGEPAVGAEIQIDGETVGTTDESGQATVTVEQAGEVGLTAVNGSVESSAVVIEAFEPRTDAPTATATATPTAAATSQAPTTTGGAGDGGTPGFGVAVALVALVIAALLARIRD</sequence>
<evidence type="ECO:0000256" key="2">
    <source>
        <dbReference type="SAM" id="MobiDB-lite"/>
    </source>
</evidence>
<dbReference type="Gene3D" id="2.60.40.1120">
    <property type="entry name" value="Carboxypeptidase-like, regulatory domain"/>
    <property type="match status" value="1"/>
</dbReference>
<comment type="caution">
    <text evidence="5">The sequence shown here is derived from an EMBL/GenBank/DDBJ whole genome shotgun (WGS) entry which is preliminary data.</text>
</comment>
<dbReference type="GO" id="GO:0005886">
    <property type="term" value="C:plasma membrane"/>
    <property type="evidence" value="ECO:0007669"/>
    <property type="project" value="UniProtKB-SubCell"/>
</dbReference>
<protein>
    <submittedName>
        <fullName evidence="5">Carboxypeptidase regulatory-like domain-containing protein</fullName>
    </submittedName>
</protein>
<feature type="domain" description="PGF-CTERM archaeal protein-sorting signal" evidence="4">
    <location>
        <begin position="399"/>
        <end position="419"/>
    </location>
</feature>
<evidence type="ECO:0000313" key="5">
    <source>
        <dbReference type="EMBL" id="MFD1647496.1"/>
    </source>
</evidence>
<gene>
    <name evidence="5" type="ORF">ACFSBL_17540</name>
</gene>
<dbReference type="SUPFAM" id="SSF49478">
    <property type="entry name" value="Cna protein B-type domain"/>
    <property type="match status" value="1"/>
</dbReference>
<keyword evidence="1" id="KW-0732">Signal</keyword>
<dbReference type="GO" id="GO:0030115">
    <property type="term" value="C:S-layer"/>
    <property type="evidence" value="ECO:0007669"/>
    <property type="project" value="UniProtKB-SubCell"/>
</dbReference>
<dbReference type="Pfam" id="PF18204">
    <property type="entry name" value="PGF-CTERM"/>
    <property type="match status" value="1"/>
</dbReference>
<evidence type="ECO:0000313" key="6">
    <source>
        <dbReference type="Proteomes" id="UP001597034"/>
    </source>
</evidence>